<dbReference type="Pfam" id="PF22640">
    <property type="entry name" value="ManC_GMP_beta-helix"/>
    <property type="match status" value="1"/>
</dbReference>
<name>A0A9X3HYB6_9VIBR</name>
<dbReference type="FunFam" id="2.60.120.10:FF:000032">
    <property type="entry name" value="Mannose-1-phosphate guanylyltransferase/mannose-6-phosphate isomerase"/>
    <property type="match status" value="1"/>
</dbReference>
<dbReference type="GO" id="GO:0005525">
    <property type="term" value="F:GTP binding"/>
    <property type="evidence" value="ECO:0007669"/>
    <property type="project" value="UniProtKB-KW"/>
</dbReference>
<protein>
    <recommendedName>
        <fullName evidence="3">mannose-1-phosphate guanylyltransferase</fullName>
        <ecNumber evidence="3">2.7.7.13</ecNumber>
    </recommendedName>
</protein>
<dbReference type="InterPro" id="IPR006375">
    <property type="entry name" value="Man1P_GuaTrfase/Man6P_Isoase"/>
</dbReference>
<feature type="domain" description="Nucleotidyl transferase" evidence="10">
    <location>
        <begin position="4"/>
        <end position="284"/>
    </location>
</feature>
<evidence type="ECO:0000256" key="6">
    <source>
        <dbReference type="ARBA" id="ARBA00022741"/>
    </source>
</evidence>
<keyword evidence="13" id="KW-0413">Isomerase</keyword>
<evidence type="ECO:0000259" key="10">
    <source>
        <dbReference type="Pfam" id="PF00483"/>
    </source>
</evidence>
<dbReference type="CDD" id="cd02509">
    <property type="entry name" value="GDP-M1P_Guanylyltransferase"/>
    <property type="match status" value="1"/>
</dbReference>
<keyword evidence="6" id="KW-0547">Nucleotide-binding</keyword>
<evidence type="ECO:0000256" key="5">
    <source>
        <dbReference type="ARBA" id="ARBA00022695"/>
    </source>
</evidence>
<dbReference type="PANTHER" id="PTHR46390:SF1">
    <property type="entry name" value="MANNOSE-1-PHOSPHATE GUANYLYLTRANSFERASE"/>
    <property type="match status" value="1"/>
</dbReference>
<dbReference type="EMBL" id="JAKRRY010000032">
    <property type="protein sequence ID" value="MCW8348128.1"/>
    <property type="molecule type" value="Genomic_DNA"/>
</dbReference>
<dbReference type="SUPFAM" id="SSF51182">
    <property type="entry name" value="RmlC-like cupins"/>
    <property type="match status" value="1"/>
</dbReference>
<dbReference type="FunFam" id="3.90.550.10:FF:000046">
    <property type="entry name" value="Mannose-1-phosphate guanylyltransferase (GDP)"/>
    <property type="match status" value="1"/>
</dbReference>
<keyword evidence="7" id="KW-0342">GTP-binding</keyword>
<evidence type="ECO:0000256" key="1">
    <source>
        <dbReference type="ARBA" id="ARBA00004823"/>
    </source>
</evidence>
<evidence type="ECO:0000256" key="2">
    <source>
        <dbReference type="ARBA" id="ARBA00006115"/>
    </source>
</evidence>
<evidence type="ECO:0000256" key="7">
    <source>
        <dbReference type="ARBA" id="ARBA00023134"/>
    </source>
</evidence>
<dbReference type="InterPro" id="IPR051161">
    <property type="entry name" value="Mannose-6P_isomerase_type2"/>
</dbReference>
<dbReference type="NCBIfam" id="TIGR01479">
    <property type="entry name" value="GMP_PMI"/>
    <property type="match status" value="1"/>
</dbReference>
<dbReference type="GO" id="GO:0016853">
    <property type="term" value="F:isomerase activity"/>
    <property type="evidence" value="ECO:0007669"/>
    <property type="project" value="UniProtKB-KW"/>
</dbReference>
<dbReference type="CDD" id="cd02213">
    <property type="entry name" value="cupin_PMI_typeII_C"/>
    <property type="match status" value="1"/>
</dbReference>
<dbReference type="Gene3D" id="3.90.550.10">
    <property type="entry name" value="Spore Coat Polysaccharide Biosynthesis Protein SpsA, Chain A"/>
    <property type="match status" value="1"/>
</dbReference>
<dbReference type="InterPro" id="IPR001538">
    <property type="entry name" value="Man6P_isomerase-2_C"/>
</dbReference>
<keyword evidence="5 13" id="KW-0548">Nucleotidyltransferase</keyword>
<evidence type="ECO:0000313" key="13">
    <source>
        <dbReference type="EMBL" id="MCW8348128.1"/>
    </source>
</evidence>
<dbReference type="InterPro" id="IPR011051">
    <property type="entry name" value="RmlC_Cupin_sf"/>
</dbReference>
<comment type="similarity">
    <text evidence="2 9">Belongs to the mannose-6-phosphate isomerase type 2 family.</text>
</comment>
<dbReference type="Pfam" id="PF00483">
    <property type="entry name" value="NTP_transferase"/>
    <property type="match status" value="1"/>
</dbReference>
<dbReference type="PANTHER" id="PTHR46390">
    <property type="entry name" value="MANNOSE-1-PHOSPHATE GUANYLYLTRANSFERASE"/>
    <property type="match status" value="1"/>
</dbReference>
<sequence length="466" mass="51471">MFIPVIMAGGSGSRLWPLSRSAFPKQFLALGNQDSLTMLQSTLDRISGMSTSEAIIISNEDHRFVVAEQLRTFGQKARIILEPAGRNTAPAIALAAMQAIAHGDDPVMLVLAADHVVKDTPAFQESIRKAQVVADAGKLATFGIVPTAPETGYGYIKRGTQEGEAGYVVDQFVEKPQLDVAEQYVASGEYYWNSGCFMFKASVFLGELKNYSPEIYECCLKATNGTTEDMDFIRVDKSEFLKCPDDSVDYAVMERTDKAVVVPMDAGWSDVGSWSALWEVSEKDGAGNVIHGDAITEDTEGCYIYAPNKLVASVGVKDIVVVETKDAVLVAHKDNVQQVKKIVEHLKAENRAEFREHREVYRPWGKSDAIDGGERYKVNRITVQPGKKQSLQMHYHRAEHWVVVSGTAKVSSNDKQQIITENQSLYIPVGVSHMVENPGQMPLELIEIQSGSYLNEDDVVRLEESK</sequence>
<evidence type="ECO:0000256" key="9">
    <source>
        <dbReference type="RuleBase" id="RU004190"/>
    </source>
</evidence>
<evidence type="ECO:0000259" key="11">
    <source>
        <dbReference type="Pfam" id="PF01050"/>
    </source>
</evidence>
<dbReference type="InterPro" id="IPR049577">
    <property type="entry name" value="GMPP_N"/>
</dbReference>
<gene>
    <name evidence="13" type="ORF">MD535_19235</name>
</gene>
<feature type="domain" description="MannoseP isomerase/GMP-like beta-helix" evidence="12">
    <location>
        <begin position="293"/>
        <end position="346"/>
    </location>
</feature>
<feature type="domain" description="Mannose-6-phosphate isomerase type II C-terminal" evidence="11">
    <location>
        <begin position="350"/>
        <end position="464"/>
    </location>
</feature>
<keyword evidence="14" id="KW-1185">Reference proteome</keyword>
<dbReference type="Proteomes" id="UP001155587">
    <property type="component" value="Unassembled WGS sequence"/>
</dbReference>
<evidence type="ECO:0000313" key="14">
    <source>
        <dbReference type="Proteomes" id="UP001155587"/>
    </source>
</evidence>
<dbReference type="AlphaFoldDB" id="A0A9X3HYB6"/>
<dbReference type="Pfam" id="PF01050">
    <property type="entry name" value="MannoseP_isomer"/>
    <property type="match status" value="1"/>
</dbReference>
<dbReference type="Gene3D" id="2.60.120.10">
    <property type="entry name" value="Jelly Rolls"/>
    <property type="match status" value="1"/>
</dbReference>
<evidence type="ECO:0000256" key="3">
    <source>
        <dbReference type="ARBA" id="ARBA00012387"/>
    </source>
</evidence>
<evidence type="ECO:0000259" key="12">
    <source>
        <dbReference type="Pfam" id="PF22640"/>
    </source>
</evidence>
<evidence type="ECO:0000256" key="8">
    <source>
        <dbReference type="ARBA" id="ARBA00047343"/>
    </source>
</evidence>
<dbReference type="InterPro" id="IPR054566">
    <property type="entry name" value="ManC/GMP-like_b-helix"/>
</dbReference>
<dbReference type="RefSeq" id="WP_265676694.1">
    <property type="nucleotide sequence ID" value="NZ_JAKRRY010000032.1"/>
</dbReference>
<comment type="catalytic activity">
    <reaction evidence="8">
        <text>alpha-D-mannose 1-phosphate + GTP + H(+) = GDP-alpha-D-mannose + diphosphate</text>
        <dbReference type="Rhea" id="RHEA:15229"/>
        <dbReference type="ChEBI" id="CHEBI:15378"/>
        <dbReference type="ChEBI" id="CHEBI:33019"/>
        <dbReference type="ChEBI" id="CHEBI:37565"/>
        <dbReference type="ChEBI" id="CHEBI:57527"/>
        <dbReference type="ChEBI" id="CHEBI:58409"/>
        <dbReference type="EC" id="2.7.7.13"/>
    </reaction>
</comment>
<dbReference type="GO" id="GO:0009298">
    <property type="term" value="P:GDP-mannose biosynthetic process"/>
    <property type="evidence" value="ECO:0007669"/>
    <property type="project" value="TreeGrafter"/>
</dbReference>
<dbReference type="InterPro" id="IPR005835">
    <property type="entry name" value="NTP_transferase_dom"/>
</dbReference>
<reference evidence="13" key="1">
    <citation type="submission" date="2022-02" db="EMBL/GenBank/DDBJ databases">
        <title>Vibrio sp. nov, a new bacterium isolated from seawater.</title>
        <authorList>
            <person name="Yuan Y."/>
        </authorList>
    </citation>
    <scope>NUCLEOTIDE SEQUENCE</scope>
    <source>
        <strain evidence="13">ZSDZ65</strain>
    </source>
</reference>
<keyword evidence="4 13" id="KW-0808">Transferase</keyword>
<accession>A0A9X3HYB6</accession>
<comment type="caution">
    <text evidence="13">The sequence shown here is derived from an EMBL/GenBank/DDBJ whole genome shotgun (WGS) entry which is preliminary data.</text>
</comment>
<evidence type="ECO:0000256" key="4">
    <source>
        <dbReference type="ARBA" id="ARBA00022679"/>
    </source>
</evidence>
<dbReference type="SUPFAM" id="SSF53448">
    <property type="entry name" value="Nucleotide-diphospho-sugar transferases"/>
    <property type="match status" value="1"/>
</dbReference>
<dbReference type="InterPro" id="IPR029044">
    <property type="entry name" value="Nucleotide-diphossugar_trans"/>
</dbReference>
<dbReference type="GO" id="GO:0000271">
    <property type="term" value="P:polysaccharide biosynthetic process"/>
    <property type="evidence" value="ECO:0007669"/>
    <property type="project" value="InterPro"/>
</dbReference>
<dbReference type="EC" id="2.7.7.13" evidence="3"/>
<organism evidence="13 14">
    <name type="scientific">Vibrio qingdaonensis</name>
    <dbReference type="NCBI Taxonomy" id="2829491"/>
    <lineage>
        <taxon>Bacteria</taxon>
        <taxon>Pseudomonadati</taxon>
        <taxon>Pseudomonadota</taxon>
        <taxon>Gammaproteobacteria</taxon>
        <taxon>Vibrionales</taxon>
        <taxon>Vibrionaceae</taxon>
        <taxon>Vibrio</taxon>
    </lineage>
</organism>
<dbReference type="InterPro" id="IPR014710">
    <property type="entry name" value="RmlC-like_jellyroll"/>
</dbReference>
<proteinExistence type="inferred from homology"/>
<dbReference type="GO" id="GO:0004475">
    <property type="term" value="F:mannose-1-phosphate guanylyltransferase (GTP) activity"/>
    <property type="evidence" value="ECO:0007669"/>
    <property type="project" value="UniProtKB-EC"/>
</dbReference>
<comment type="pathway">
    <text evidence="1">Nucleotide-sugar biosynthesis; GDP-alpha-D-mannose biosynthesis; GDP-alpha-D-mannose from alpha-D-mannose 1-phosphate (GTP route): step 1/1.</text>
</comment>